<keyword evidence="2 3" id="KW-0808">Transferase</keyword>
<evidence type="ECO:0000313" key="3">
    <source>
        <dbReference type="EMBL" id="MDG5753290.1"/>
    </source>
</evidence>
<dbReference type="PANTHER" id="PTHR12049">
    <property type="entry name" value="PROTEIN ARGININE METHYLTRANSFERASE NDUFAF7, MITOCHONDRIAL"/>
    <property type="match status" value="1"/>
</dbReference>
<organism evidence="3 4">
    <name type="scientific">Ectobacillus antri</name>
    <dbReference type="NCBI Taxonomy" id="2486280"/>
    <lineage>
        <taxon>Bacteria</taxon>
        <taxon>Bacillati</taxon>
        <taxon>Bacillota</taxon>
        <taxon>Bacilli</taxon>
        <taxon>Bacillales</taxon>
        <taxon>Bacillaceae</taxon>
        <taxon>Ectobacillus</taxon>
    </lineage>
</organism>
<keyword evidence="4" id="KW-1185">Reference proteome</keyword>
<dbReference type="RefSeq" id="WP_278017825.1">
    <property type="nucleotide sequence ID" value="NZ_JARRRY010000001.1"/>
</dbReference>
<dbReference type="InterPro" id="IPR029063">
    <property type="entry name" value="SAM-dependent_MTases_sf"/>
</dbReference>
<evidence type="ECO:0000256" key="1">
    <source>
        <dbReference type="ARBA" id="ARBA00022603"/>
    </source>
</evidence>
<dbReference type="EMBL" id="JARULN010000002">
    <property type="protein sequence ID" value="MDG5753290.1"/>
    <property type="molecule type" value="Genomic_DNA"/>
</dbReference>
<gene>
    <name evidence="3" type="ORF">P6P90_04660</name>
</gene>
<dbReference type="Gene3D" id="3.40.50.12710">
    <property type="match status" value="1"/>
</dbReference>
<dbReference type="EC" id="2.1.1.-" evidence="3"/>
<dbReference type="SUPFAM" id="SSF53335">
    <property type="entry name" value="S-adenosyl-L-methionine-dependent methyltransferases"/>
    <property type="match status" value="1"/>
</dbReference>
<dbReference type="InterPro" id="IPR003788">
    <property type="entry name" value="NDUFAF7"/>
</dbReference>
<keyword evidence="1 3" id="KW-0489">Methyltransferase</keyword>
<evidence type="ECO:0000256" key="2">
    <source>
        <dbReference type="ARBA" id="ARBA00022679"/>
    </source>
</evidence>
<sequence>MMQAIIEGIKASKLQAISYADFMEKALYDPAFGYYMKYKQKIGKQGDFYTSSNISIFAKQWAKFFVSLVEANVTSPVICEIGGGTGQFAYDVLTEWQRISPQTYKTLTYIMVEVSPYHRTLQQERLVDLGVRWCTSIQEVDSFNGIVFANELFDAFPVHVVEQQDELFEIYITFNEQQQLIERAIVLENPEVISYLQKQDLKLKYGQRMEVPLAMKSYIAEIGRVLQQGLFITVDYGYTNEEWCETVHRQGSLRGYYKHQLISNPLLYPGDMDLTTHIHWDGLQSVAAENQMETLLRVKQTTFLLATGILEQLIDHVDLDPFSTVSTHNRAVRSLLTGGISDAFQIAIMGKKLEGYHELFIAMTDEMRHASL</sequence>
<dbReference type="GO" id="GO:0008168">
    <property type="term" value="F:methyltransferase activity"/>
    <property type="evidence" value="ECO:0007669"/>
    <property type="project" value="UniProtKB-KW"/>
</dbReference>
<dbReference type="Pfam" id="PF02636">
    <property type="entry name" value="Methyltransf_28"/>
    <property type="match status" value="1"/>
</dbReference>
<dbReference type="GO" id="GO:0032259">
    <property type="term" value="P:methylation"/>
    <property type="evidence" value="ECO:0007669"/>
    <property type="project" value="UniProtKB-KW"/>
</dbReference>
<dbReference type="PANTHER" id="PTHR12049:SF7">
    <property type="entry name" value="PROTEIN ARGININE METHYLTRANSFERASE NDUFAF7, MITOCHONDRIAL"/>
    <property type="match status" value="1"/>
</dbReference>
<proteinExistence type="predicted"/>
<name>A0ABT6H3T3_9BACI</name>
<accession>A0ABT6H3T3</accession>
<dbReference type="InterPro" id="IPR038375">
    <property type="entry name" value="NDUFAF7_sf"/>
</dbReference>
<evidence type="ECO:0000313" key="4">
    <source>
        <dbReference type="Proteomes" id="UP001218246"/>
    </source>
</evidence>
<protein>
    <submittedName>
        <fullName evidence="3">SAM-dependent methyltransferase</fullName>
        <ecNumber evidence="3">2.1.1.-</ecNumber>
    </submittedName>
</protein>
<reference evidence="3 4" key="1">
    <citation type="submission" date="2023-04" db="EMBL/GenBank/DDBJ databases">
        <title>Ectobacillus antri isolated from activated sludge.</title>
        <authorList>
            <person name="Yan P."/>
            <person name="Liu X."/>
        </authorList>
    </citation>
    <scope>NUCLEOTIDE SEQUENCE [LARGE SCALE GENOMIC DNA]</scope>
    <source>
        <strain evidence="3 4">C18H</strain>
    </source>
</reference>
<comment type="caution">
    <text evidence="3">The sequence shown here is derived from an EMBL/GenBank/DDBJ whole genome shotgun (WGS) entry which is preliminary data.</text>
</comment>
<dbReference type="Proteomes" id="UP001218246">
    <property type="component" value="Unassembled WGS sequence"/>
</dbReference>